<name>A0ABV0MFF6_9TELE</name>
<dbReference type="Proteomes" id="UP001476798">
    <property type="component" value="Unassembled WGS sequence"/>
</dbReference>
<accession>A0ABV0MFF6</accession>
<organism evidence="1 2">
    <name type="scientific">Goodea atripinnis</name>
    <dbReference type="NCBI Taxonomy" id="208336"/>
    <lineage>
        <taxon>Eukaryota</taxon>
        <taxon>Metazoa</taxon>
        <taxon>Chordata</taxon>
        <taxon>Craniata</taxon>
        <taxon>Vertebrata</taxon>
        <taxon>Euteleostomi</taxon>
        <taxon>Actinopterygii</taxon>
        <taxon>Neopterygii</taxon>
        <taxon>Teleostei</taxon>
        <taxon>Neoteleostei</taxon>
        <taxon>Acanthomorphata</taxon>
        <taxon>Ovalentaria</taxon>
        <taxon>Atherinomorphae</taxon>
        <taxon>Cyprinodontiformes</taxon>
        <taxon>Goodeidae</taxon>
        <taxon>Goodea</taxon>
    </lineage>
</organism>
<feature type="non-terminal residue" evidence="1">
    <location>
        <position position="1"/>
    </location>
</feature>
<keyword evidence="2" id="KW-1185">Reference proteome</keyword>
<gene>
    <name evidence="1" type="ORF">GOODEAATRI_002197</name>
</gene>
<evidence type="ECO:0000313" key="1">
    <source>
        <dbReference type="EMBL" id="MEQ2157469.1"/>
    </source>
</evidence>
<proteinExistence type="predicted"/>
<dbReference type="EMBL" id="JAHRIO010000076">
    <property type="protein sequence ID" value="MEQ2157469.1"/>
    <property type="molecule type" value="Genomic_DNA"/>
</dbReference>
<protein>
    <submittedName>
        <fullName evidence="1">Uncharacterized protein</fullName>
    </submittedName>
</protein>
<comment type="caution">
    <text evidence="1">The sequence shown here is derived from an EMBL/GenBank/DDBJ whole genome shotgun (WGS) entry which is preliminary data.</text>
</comment>
<reference evidence="1 2" key="1">
    <citation type="submission" date="2021-06" db="EMBL/GenBank/DDBJ databases">
        <authorList>
            <person name="Palmer J.M."/>
        </authorList>
    </citation>
    <scope>NUCLEOTIDE SEQUENCE [LARGE SCALE GENOMIC DNA]</scope>
    <source>
        <strain evidence="1 2">GA_2019</strain>
        <tissue evidence="1">Muscle</tissue>
    </source>
</reference>
<sequence length="175" mass="19174">LYLFLVSPLHQTPGSIHQPLEAVTSFQFVSSAGCKVGLWFNFLVVACYFKGRCLERRERRPGGSDLPVPPSLLEPSSLFCWVNSSSMVISTRPEPSSPPPPTLSVSWMMVCCFCLGCNFVASTWRTGWSSMPQPLPVSYFLSLRDSCFFFSEAAAFTLEGSAGGAGPCERRGERG</sequence>
<evidence type="ECO:0000313" key="2">
    <source>
        <dbReference type="Proteomes" id="UP001476798"/>
    </source>
</evidence>